<dbReference type="AlphaFoldDB" id="A0A9P1FQK5"/>
<gene>
    <name evidence="2" type="ORF">C1SCF055_LOCUS13301</name>
</gene>
<evidence type="ECO:0000313" key="4">
    <source>
        <dbReference type="Proteomes" id="UP001152797"/>
    </source>
</evidence>
<proteinExistence type="predicted"/>
<evidence type="ECO:0000313" key="3">
    <source>
        <dbReference type="EMBL" id="CAL4773221.1"/>
    </source>
</evidence>
<sequence>MWCTVFFYVLASTLFWSKPFAALKLGRWCPLTSLEKHQLAGNMGLHWTGILCHSGGSSSCDAGRTAGISGFSEMASCMSIRACDAIALPASDPADCGSCKVSPKPSVSFHKVSLPHRLQGLVSKWIKDGSKKEECVEVRHIRHQISSRYLCRLRWTSYMWRQ</sequence>
<feature type="chain" id="PRO_5043272318" description="Secreted protein" evidence="1">
    <location>
        <begin position="23"/>
        <end position="162"/>
    </location>
</feature>
<evidence type="ECO:0008006" key="5">
    <source>
        <dbReference type="Google" id="ProtNLM"/>
    </source>
</evidence>
<comment type="caution">
    <text evidence="2">The sequence shown here is derived from an EMBL/GenBank/DDBJ whole genome shotgun (WGS) entry which is preliminary data.</text>
</comment>
<reference evidence="3 4" key="2">
    <citation type="submission" date="2024-05" db="EMBL/GenBank/DDBJ databases">
        <authorList>
            <person name="Chen Y."/>
            <person name="Shah S."/>
            <person name="Dougan E. K."/>
            <person name="Thang M."/>
            <person name="Chan C."/>
        </authorList>
    </citation>
    <scope>NUCLEOTIDE SEQUENCE [LARGE SCALE GENOMIC DNA]</scope>
</reference>
<name>A0A9P1FQK5_9DINO</name>
<reference evidence="2" key="1">
    <citation type="submission" date="2022-10" db="EMBL/GenBank/DDBJ databases">
        <authorList>
            <person name="Chen Y."/>
            <person name="Dougan E. K."/>
            <person name="Chan C."/>
            <person name="Rhodes N."/>
            <person name="Thang M."/>
        </authorList>
    </citation>
    <scope>NUCLEOTIDE SEQUENCE</scope>
</reference>
<dbReference type="EMBL" id="CAMXCT030001027">
    <property type="protein sequence ID" value="CAL4773221.1"/>
    <property type="molecule type" value="Genomic_DNA"/>
</dbReference>
<feature type="signal peptide" evidence="1">
    <location>
        <begin position="1"/>
        <end position="22"/>
    </location>
</feature>
<evidence type="ECO:0000256" key="1">
    <source>
        <dbReference type="SAM" id="SignalP"/>
    </source>
</evidence>
<keyword evidence="1" id="KW-0732">Signal</keyword>
<dbReference type="EMBL" id="CAMXCT020001027">
    <property type="protein sequence ID" value="CAL1139284.1"/>
    <property type="molecule type" value="Genomic_DNA"/>
</dbReference>
<dbReference type="Proteomes" id="UP001152797">
    <property type="component" value="Unassembled WGS sequence"/>
</dbReference>
<organism evidence="2">
    <name type="scientific">Cladocopium goreaui</name>
    <dbReference type="NCBI Taxonomy" id="2562237"/>
    <lineage>
        <taxon>Eukaryota</taxon>
        <taxon>Sar</taxon>
        <taxon>Alveolata</taxon>
        <taxon>Dinophyceae</taxon>
        <taxon>Suessiales</taxon>
        <taxon>Symbiodiniaceae</taxon>
        <taxon>Cladocopium</taxon>
    </lineage>
</organism>
<evidence type="ECO:0000313" key="2">
    <source>
        <dbReference type="EMBL" id="CAI3985909.1"/>
    </source>
</evidence>
<dbReference type="EMBL" id="CAMXCT010001027">
    <property type="protein sequence ID" value="CAI3985909.1"/>
    <property type="molecule type" value="Genomic_DNA"/>
</dbReference>
<keyword evidence="4" id="KW-1185">Reference proteome</keyword>
<protein>
    <recommendedName>
        <fullName evidence="5">Secreted protein</fullName>
    </recommendedName>
</protein>
<accession>A0A9P1FQK5</accession>